<name>A0A2P6P0K8_9EUKA</name>
<dbReference type="OrthoDB" id="9988366at2759"/>
<sequence>MQTCLLLCALLVACTSARSLSARPDVEGLSYHHQQVVDEPLHPLVLEWIESRKMESKSGIRERQLPAGVDIDQVINIAKSVWNIIEGGRPTLNTSFDYATAVPSGVTEWTELEYWADPVTASYSAWVENIFKVKILELNYTVIAMPMGQYQGKGQYLTNVGIIPTIVRAPWSYTLSASTNVHGIVNVGSKDSPIAALQIDLNWGASWMFKKFTKTEAYYVRGDGKPITSLNSQK</sequence>
<keyword evidence="3" id="KW-1185">Reference proteome</keyword>
<dbReference type="AlphaFoldDB" id="A0A2P6P0K8"/>
<keyword evidence="1" id="KW-0732">Signal</keyword>
<dbReference type="EMBL" id="MDYQ01000001">
    <property type="protein sequence ID" value="PRP89742.1"/>
    <property type="molecule type" value="Genomic_DNA"/>
</dbReference>
<feature type="signal peptide" evidence="1">
    <location>
        <begin position="1"/>
        <end position="17"/>
    </location>
</feature>
<comment type="caution">
    <text evidence="2">The sequence shown here is derived from an EMBL/GenBank/DDBJ whole genome shotgun (WGS) entry which is preliminary data.</text>
</comment>
<gene>
    <name evidence="2" type="ORF">PROFUN_00084</name>
</gene>
<feature type="chain" id="PRO_5015137197" evidence="1">
    <location>
        <begin position="18"/>
        <end position="234"/>
    </location>
</feature>
<organism evidence="2 3">
    <name type="scientific">Planoprotostelium fungivorum</name>
    <dbReference type="NCBI Taxonomy" id="1890364"/>
    <lineage>
        <taxon>Eukaryota</taxon>
        <taxon>Amoebozoa</taxon>
        <taxon>Evosea</taxon>
        <taxon>Variosea</taxon>
        <taxon>Cavosteliida</taxon>
        <taxon>Cavosteliaceae</taxon>
        <taxon>Planoprotostelium</taxon>
    </lineage>
</organism>
<evidence type="ECO:0000313" key="3">
    <source>
        <dbReference type="Proteomes" id="UP000241769"/>
    </source>
</evidence>
<evidence type="ECO:0000256" key="1">
    <source>
        <dbReference type="SAM" id="SignalP"/>
    </source>
</evidence>
<dbReference type="InParanoid" id="A0A2P6P0K8"/>
<accession>A0A2P6P0K8</accession>
<evidence type="ECO:0000313" key="2">
    <source>
        <dbReference type="EMBL" id="PRP89742.1"/>
    </source>
</evidence>
<protein>
    <submittedName>
        <fullName evidence="2">Uncharacterized protein</fullName>
    </submittedName>
</protein>
<reference evidence="2 3" key="1">
    <citation type="journal article" date="2018" name="Genome Biol. Evol.">
        <title>Multiple Roots of Fruiting Body Formation in Amoebozoa.</title>
        <authorList>
            <person name="Hillmann F."/>
            <person name="Forbes G."/>
            <person name="Novohradska S."/>
            <person name="Ferling I."/>
            <person name="Riege K."/>
            <person name="Groth M."/>
            <person name="Westermann M."/>
            <person name="Marz M."/>
            <person name="Spaller T."/>
            <person name="Winckler T."/>
            <person name="Schaap P."/>
            <person name="Glockner G."/>
        </authorList>
    </citation>
    <scope>NUCLEOTIDE SEQUENCE [LARGE SCALE GENOMIC DNA]</scope>
    <source>
        <strain evidence="2 3">Jena</strain>
    </source>
</reference>
<dbReference type="Proteomes" id="UP000241769">
    <property type="component" value="Unassembled WGS sequence"/>
</dbReference>
<proteinExistence type="predicted"/>